<dbReference type="PANTHER" id="PTHR35807">
    <property type="entry name" value="TRANSCRIPTIONAL REGULATOR REDD-RELATED"/>
    <property type="match status" value="1"/>
</dbReference>
<dbReference type="InterPro" id="IPR029787">
    <property type="entry name" value="Nucleotide_cyclase"/>
</dbReference>
<dbReference type="InterPro" id="IPR016032">
    <property type="entry name" value="Sig_transdc_resp-reg_C-effctor"/>
</dbReference>
<sequence length="831" mass="89999">MLVIEANPAGPAAVLPLLQRYRADSDELAVPHANRIALLGPMRIERGDTVLPLKYHKSRALLAWLVSQPGAAHSRDWLAELLWPGEEPGSGRRKLKRILFDVKAALGEECFEIHRDLLCLRPDALPWVDVHALSVAIGELPPDDRLVEAAAGAAPAQLEALSETAALYRGEFLADIQIDDAGEFERWMDARRVAYRCAISRLRRFLTEGFAQQGEFTRAAAHARRLTVEEPWDESAWQLLIGLLMRAGRRTEAQAELEHCRAALDVPPHRDTLALVATPTRSVAPMFAEAAERRQITVVYCQLTVPRCDDPDSWAAALVAPRKLCEAILQAAGGYIVHAPGGGMFAYFGFPVTHEGTVRRAVTAALECRDSMRADGAAGTPDRGGVDIAFGIHTGLTLSAAHENQPDLGCRLTRIVGLLANSARAGEVLMSDATAELLPDCDFRAVRQVFVSDASTGERVEALLAMPLDAALPAQERGTLIGRDAQLTQLNHALRQCAQLSMRALLMTGDAGTGKSSLVRQFVKSRGIPAIELRCRPELATTFFHPFRRWLRDATVPNTARAQAAFAALGDAFSDQSNRLECASRQAEAIVNHLLGLLEEAVPDGGLICLDDLQWADPGTLQLVSRLVETPLHRRLPILVGRDDFAAPWLSTTAIARIQLKPLSPESSLELITTLTQGAALEPDTEAQIARRADGVPLYLVALARAAADAERVPANTVPPCLHELLMGRIDSVGAAKPLAQLAAASGRDFSAALLADAAGRSVGEIEPVLTTLLQARLIVATGAGCYAFRHPMLREAAYQSLSRERRQWAHQRVAGARLALEGVPKSIQQP</sequence>
<dbReference type="KEGG" id="bfn:OI25_2669"/>
<dbReference type="InterPro" id="IPR041664">
    <property type="entry name" value="AAA_16"/>
</dbReference>
<feature type="domain" description="Bacterial transcriptional activator" evidence="1">
    <location>
        <begin position="128"/>
        <end position="280"/>
    </location>
</feature>
<organism evidence="2 3">
    <name type="scientific">Paraburkholderia fungorum</name>
    <dbReference type="NCBI Taxonomy" id="134537"/>
    <lineage>
        <taxon>Bacteria</taxon>
        <taxon>Pseudomonadati</taxon>
        <taxon>Pseudomonadota</taxon>
        <taxon>Betaproteobacteria</taxon>
        <taxon>Burkholderiales</taxon>
        <taxon>Burkholderiaceae</taxon>
        <taxon>Paraburkholderia</taxon>
    </lineage>
</organism>
<dbReference type="Gene3D" id="3.40.50.300">
    <property type="entry name" value="P-loop containing nucleotide triphosphate hydrolases"/>
    <property type="match status" value="1"/>
</dbReference>
<dbReference type="GO" id="GO:0003677">
    <property type="term" value="F:DNA binding"/>
    <property type="evidence" value="ECO:0007669"/>
    <property type="project" value="InterPro"/>
</dbReference>
<evidence type="ECO:0000313" key="2">
    <source>
        <dbReference type="EMBL" id="AJZ57854.1"/>
    </source>
</evidence>
<dbReference type="SUPFAM" id="SSF48452">
    <property type="entry name" value="TPR-like"/>
    <property type="match status" value="1"/>
</dbReference>
<dbReference type="InterPro" id="IPR027417">
    <property type="entry name" value="P-loop_NTPase"/>
</dbReference>
<dbReference type="Gene3D" id="1.10.10.10">
    <property type="entry name" value="Winged helix-like DNA-binding domain superfamily/Winged helix DNA-binding domain"/>
    <property type="match status" value="1"/>
</dbReference>
<name>A0AAU8SW99_9BURK</name>
<dbReference type="SUPFAM" id="SSF52540">
    <property type="entry name" value="P-loop containing nucleoside triphosphate hydrolases"/>
    <property type="match status" value="1"/>
</dbReference>
<accession>A0AAU8SW99</accession>
<dbReference type="SMART" id="SM01043">
    <property type="entry name" value="BTAD"/>
    <property type="match status" value="1"/>
</dbReference>
<dbReference type="InterPro" id="IPR051677">
    <property type="entry name" value="AfsR-DnrI-RedD_regulator"/>
</dbReference>
<gene>
    <name evidence="2" type="ORF">OI25_2669</name>
</gene>
<dbReference type="GO" id="GO:0006355">
    <property type="term" value="P:regulation of DNA-templated transcription"/>
    <property type="evidence" value="ECO:0007669"/>
    <property type="project" value="InterPro"/>
</dbReference>
<protein>
    <submittedName>
        <fullName evidence="2">AAA ATPase domain protein</fullName>
    </submittedName>
</protein>
<dbReference type="EMBL" id="CP010026">
    <property type="protein sequence ID" value="AJZ57854.1"/>
    <property type="molecule type" value="Genomic_DNA"/>
</dbReference>
<dbReference type="Gene3D" id="3.30.70.1230">
    <property type="entry name" value="Nucleotide cyclase"/>
    <property type="match status" value="1"/>
</dbReference>
<dbReference type="Pfam" id="PF13191">
    <property type="entry name" value="AAA_16"/>
    <property type="match status" value="1"/>
</dbReference>
<dbReference type="SUPFAM" id="SSF55073">
    <property type="entry name" value="Nucleotide cyclase"/>
    <property type="match status" value="1"/>
</dbReference>
<dbReference type="AlphaFoldDB" id="A0AAU8SW99"/>
<dbReference type="SUPFAM" id="SSF46894">
    <property type="entry name" value="C-terminal effector domain of the bipartite response regulators"/>
    <property type="match status" value="1"/>
</dbReference>
<proteinExistence type="predicted"/>
<dbReference type="InterPro" id="IPR005158">
    <property type="entry name" value="BTAD"/>
</dbReference>
<dbReference type="InterPro" id="IPR036388">
    <property type="entry name" value="WH-like_DNA-bd_sf"/>
</dbReference>
<evidence type="ECO:0000259" key="1">
    <source>
        <dbReference type="SMART" id="SM01043"/>
    </source>
</evidence>
<evidence type="ECO:0000313" key="3">
    <source>
        <dbReference type="Proteomes" id="UP000032614"/>
    </source>
</evidence>
<dbReference type="Proteomes" id="UP000032614">
    <property type="component" value="Chromosome 1"/>
</dbReference>
<reference evidence="2 3" key="1">
    <citation type="journal article" date="2015" name="Genome Announc.">
        <title>Complete genome sequences for 59 burkholderia isolates, both pathogenic and near neighbor.</title>
        <authorList>
            <person name="Johnson S.L."/>
            <person name="Bishop-Lilly K.A."/>
            <person name="Ladner J.T."/>
            <person name="Daligault H.E."/>
            <person name="Davenport K.W."/>
            <person name="Jaissle J."/>
            <person name="Frey K.G."/>
            <person name="Koroleva G.I."/>
            <person name="Bruce D.C."/>
            <person name="Coyne S.R."/>
            <person name="Broomall S.M."/>
            <person name="Li P.E."/>
            <person name="Teshima H."/>
            <person name="Gibbons H.S."/>
            <person name="Palacios G.F."/>
            <person name="Rosenzweig C.N."/>
            <person name="Redden C.L."/>
            <person name="Xu Y."/>
            <person name="Minogue T.D."/>
            <person name="Chain P.S."/>
        </authorList>
    </citation>
    <scope>NUCLEOTIDE SEQUENCE [LARGE SCALE GENOMIC DNA]</scope>
    <source>
        <strain evidence="2 3">ATCC BAA-463</strain>
    </source>
</reference>
<dbReference type="GeneID" id="66516628"/>
<dbReference type="Gene3D" id="1.25.40.10">
    <property type="entry name" value="Tetratricopeptide repeat domain"/>
    <property type="match status" value="1"/>
</dbReference>
<dbReference type="Pfam" id="PF03704">
    <property type="entry name" value="BTAD"/>
    <property type="match status" value="1"/>
</dbReference>
<dbReference type="RefSeq" id="WP_046568332.1">
    <property type="nucleotide sequence ID" value="NZ_CP010026.1"/>
</dbReference>
<dbReference type="InterPro" id="IPR011990">
    <property type="entry name" value="TPR-like_helical_dom_sf"/>
</dbReference>